<dbReference type="AlphaFoldDB" id="A0A0K0G2M8"/>
<proteinExistence type="predicted"/>
<reference evidence="2" key="1">
    <citation type="submission" date="2014-07" db="EMBL/GenBank/DDBJ databases">
        <authorList>
            <person name="Martin A.A"/>
            <person name="De Silva N."/>
        </authorList>
    </citation>
    <scope>NUCLEOTIDE SEQUENCE</scope>
</reference>
<organism evidence="2 3">
    <name type="scientific">Strongyloides venezuelensis</name>
    <name type="common">Threadworm</name>
    <dbReference type="NCBI Taxonomy" id="75913"/>
    <lineage>
        <taxon>Eukaryota</taxon>
        <taxon>Metazoa</taxon>
        <taxon>Ecdysozoa</taxon>
        <taxon>Nematoda</taxon>
        <taxon>Chromadorea</taxon>
        <taxon>Rhabditida</taxon>
        <taxon>Tylenchina</taxon>
        <taxon>Panagrolaimomorpha</taxon>
        <taxon>Strongyloidoidea</taxon>
        <taxon>Strongyloididae</taxon>
        <taxon>Strongyloides</taxon>
    </lineage>
</organism>
<dbReference type="PROSITE" id="PS51257">
    <property type="entry name" value="PROKAR_LIPOPROTEIN"/>
    <property type="match status" value="1"/>
</dbReference>
<feature type="compositionally biased region" description="Basic and acidic residues" evidence="1">
    <location>
        <begin position="201"/>
        <end position="217"/>
    </location>
</feature>
<dbReference type="Proteomes" id="UP000035680">
    <property type="component" value="Unassembled WGS sequence"/>
</dbReference>
<accession>A0A0K0G2M8</accession>
<name>A0A0K0G2M8_STRVS</name>
<evidence type="ECO:0000256" key="1">
    <source>
        <dbReference type="SAM" id="MobiDB-lite"/>
    </source>
</evidence>
<protein>
    <submittedName>
        <fullName evidence="3">Tub domain-containing protein</fullName>
    </submittedName>
</protein>
<feature type="region of interest" description="Disordered" evidence="1">
    <location>
        <begin position="197"/>
        <end position="217"/>
    </location>
</feature>
<keyword evidence="2" id="KW-1185">Reference proteome</keyword>
<evidence type="ECO:0000313" key="2">
    <source>
        <dbReference type="Proteomes" id="UP000035680"/>
    </source>
</evidence>
<feature type="region of interest" description="Disordered" evidence="1">
    <location>
        <begin position="340"/>
        <end position="372"/>
    </location>
</feature>
<evidence type="ECO:0000313" key="3">
    <source>
        <dbReference type="WBParaSite" id="SVE_1897700.1"/>
    </source>
</evidence>
<reference evidence="3" key="2">
    <citation type="submission" date="2015-08" db="UniProtKB">
        <authorList>
            <consortium name="WormBaseParasite"/>
        </authorList>
    </citation>
    <scope>IDENTIFICATION</scope>
</reference>
<sequence>MSGEVKGRPKPKAKSLGAGNPLMVGGSCAFNVDFGDSIRNIFPFTNKYGSKQIEWFGFLSFPEVNTSVSKQTDNKQLTRNAQLQINYVQKSDKSFEYIPTNFICYFDMQRLFLSKGNFSNNTIFGLNGPPFKKNFTTTTEGGKKKIEYIKMNVILRFTPDGKYQLTDKIVTNKKNPNTNQATNDNDKDVEIIYQKIQRTPEGSKKENKKEESFKERSINVPVSKSPYDQTTALEEDEEEYKSMKFHSNSGLPTILLSPSLNNVTFEINDDKINYMNDESKSVFKYICEEYKKKYVVFGYVNTPMLDKLNFQRFDKNLLLLIPGFGRSTYCHALMKQRPMNSFAGTSKRRRRTRIDKASVKRKTRSPPAPNAK</sequence>
<feature type="compositionally biased region" description="Basic residues" evidence="1">
    <location>
        <begin position="346"/>
        <end position="364"/>
    </location>
</feature>
<dbReference type="WBParaSite" id="SVE_1897700.1">
    <property type="protein sequence ID" value="SVE_1897700.1"/>
    <property type="gene ID" value="SVE_1897700"/>
</dbReference>